<dbReference type="EMBL" id="CM047908">
    <property type="protein sequence ID" value="KAJ0081686.1"/>
    <property type="molecule type" value="Genomic_DNA"/>
</dbReference>
<proteinExistence type="predicted"/>
<keyword evidence="2" id="KW-1185">Reference proteome</keyword>
<dbReference type="Proteomes" id="UP001164250">
    <property type="component" value="Chromosome 12"/>
</dbReference>
<accession>A0ACC1A677</accession>
<organism evidence="1 2">
    <name type="scientific">Pistacia atlantica</name>
    <dbReference type="NCBI Taxonomy" id="434234"/>
    <lineage>
        <taxon>Eukaryota</taxon>
        <taxon>Viridiplantae</taxon>
        <taxon>Streptophyta</taxon>
        <taxon>Embryophyta</taxon>
        <taxon>Tracheophyta</taxon>
        <taxon>Spermatophyta</taxon>
        <taxon>Magnoliopsida</taxon>
        <taxon>eudicotyledons</taxon>
        <taxon>Gunneridae</taxon>
        <taxon>Pentapetalae</taxon>
        <taxon>rosids</taxon>
        <taxon>malvids</taxon>
        <taxon>Sapindales</taxon>
        <taxon>Anacardiaceae</taxon>
        <taxon>Pistacia</taxon>
    </lineage>
</organism>
<sequence length="405" mass="45847">MDLSACATSEPNNRKSLLDIMDKRCHGEKSKYHTLFINAGGNEHFEYEGDNTTSLTTLYEKSSKHWAYSCSGDDPFEGSIDYISNKTCGISMPDDIYDSAPFCPQSLTYYGFCLKNGLYNGRPAQRDFNIKEKAGGPNKIWIESFIANVEDNILEIRLLWHTSCCNLPLSSEFRIRRLSTSNIVGIVVGAALASVLLLCLLDALMWRIGWIGDRESYVTYVKLRGKSYSLKQVKDAIRNFSPTNKIGKGRFGIIYKVAQLPDQTVAMKKLSFQSNVDQIGTEVYALKQLKHENLVELLDVYSKRDLHLLFYEYMERGSLRKALFDDSNSNVLLDWSKRVNICLGIARGLKYLHEDHTGGKIVHRNVKASNIRLDGNLNPKVSDLGLANLYDEENPYNFIQEIGTV</sequence>
<gene>
    <name evidence="1" type="ORF">Patl1_09759</name>
</gene>
<name>A0ACC1A677_9ROSI</name>
<protein>
    <submittedName>
        <fullName evidence="1">Uncharacterized protein</fullName>
    </submittedName>
</protein>
<evidence type="ECO:0000313" key="2">
    <source>
        <dbReference type="Proteomes" id="UP001164250"/>
    </source>
</evidence>
<comment type="caution">
    <text evidence="1">The sequence shown here is derived from an EMBL/GenBank/DDBJ whole genome shotgun (WGS) entry which is preliminary data.</text>
</comment>
<evidence type="ECO:0000313" key="1">
    <source>
        <dbReference type="EMBL" id="KAJ0081686.1"/>
    </source>
</evidence>
<reference evidence="2" key="1">
    <citation type="journal article" date="2023" name="G3 (Bethesda)">
        <title>Genome assembly and association tests identify interacting loci associated with vigor, precocity, and sex in interspecific pistachio rootstocks.</title>
        <authorList>
            <person name="Palmer W."/>
            <person name="Jacygrad E."/>
            <person name="Sagayaradj S."/>
            <person name="Cavanaugh K."/>
            <person name="Han R."/>
            <person name="Bertier L."/>
            <person name="Beede B."/>
            <person name="Kafkas S."/>
            <person name="Golino D."/>
            <person name="Preece J."/>
            <person name="Michelmore R."/>
        </authorList>
    </citation>
    <scope>NUCLEOTIDE SEQUENCE [LARGE SCALE GENOMIC DNA]</scope>
</reference>